<dbReference type="RefSeq" id="WP_144203239.1">
    <property type="nucleotide sequence ID" value="NZ_CAJPVH010000029.1"/>
</dbReference>
<dbReference type="InterPro" id="IPR007214">
    <property type="entry name" value="YbaK/aa-tRNA-synth-assoc-dom"/>
</dbReference>
<dbReference type="EMBL" id="CP097331">
    <property type="protein sequence ID" value="URF07153.1"/>
    <property type="molecule type" value="Genomic_DNA"/>
</dbReference>
<protein>
    <submittedName>
        <fullName evidence="3">YbaK/EbsC family protein</fullName>
    </submittedName>
</protein>
<accession>A0AAE9L4P8</accession>
<keyword evidence="4" id="KW-1185">Reference proteome</keyword>
<evidence type="ECO:0000259" key="1">
    <source>
        <dbReference type="Pfam" id="PF04073"/>
    </source>
</evidence>
<dbReference type="Pfam" id="PF04073">
    <property type="entry name" value="tRNA_edit"/>
    <property type="match status" value="1"/>
</dbReference>
<dbReference type="SUPFAM" id="SSF55826">
    <property type="entry name" value="YbaK/ProRS associated domain"/>
    <property type="match status" value="1"/>
</dbReference>
<evidence type="ECO:0000313" key="2">
    <source>
        <dbReference type="EMBL" id="TSP09357.1"/>
    </source>
</evidence>
<organism evidence="3 5">
    <name type="scientific">Cupriavidus campinensis</name>
    <dbReference type="NCBI Taxonomy" id="151783"/>
    <lineage>
        <taxon>Bacteria</taxon>
        <taxon>Pseudomonadati</taxon>
        <taxon>Pseudomonadota</taxon>
        <taxon>Betaproteobacteria</taxon>
        <taxon>Burkholderiales</taxon>
        <taxon>Burkholderiaceae</taxon>
        <taxon>Cupriavidus</taxon>
    </lineage>
</organism>
<dbReference type="CDD" id="cd04332">
    <property type="entry name" value="YbaK_like"/>
    <property type="match status" value="1"/>
</dbReference>
<gene>
    <name evidence="2" type="ORF">FGG12_27990</name>
    <name evidence="3" type="ORF">M5D45_18175</name>
</gene>
<dbReference type="EMBL" id="VCIZ01000028">
    <property type="protein sequence ID" value="TSP09357.1"/>
    <property type="molecule type" value="Genomic_DNA"/>
</dbReference>
<dbReference type="AlphaFoldDB" id="A0AAE9L4P8"/>
<name>A0AAE9L4P8_9BURK</name>
<sequence>MAIANTLAGRLSRMNSQFEIIRHPYSLSSMATAQAAHVPGNRLAKTVLLEDQAGYVAAVIPSNHHLRLSEICEQTGRDLVLAHEDEIREVFKDCDLGAIPPVAMSYGMPTYVDECLMEEPEIWFEAGDHEELVHMQRDQFMALMSDAQRGRFSHRMM</sequence>
<feature type="domain" description="YbaK/aminoacyl-tRNA synthetase-associated" evidence="1">
    <location>
        <begin position="29"/>
        <end position="141"/>
    </location>
</feature>
<dbReference type="Proteomes" id="UP001056132">
    <property type="component" value="Chromosome 2"/>
</dbReference>
<evidence type="ECO:0000313" key="5">
    <source>
        <dbReference type="Proteomes" id="UP001056132"/>
    </source>
</evidence>
<evidence type="ECO:0000313" key="4">
    <source>
        <dbReference type="Proteomes" id="UP000318943"/>
    </source>
</evidence>
<reference evidence="2 4" key="1">
    <citation type="submission" date="2019-05" db="EMBL/GenBank/DDBJ databases">
        <title>Whole genome sequence analysis of Cupriavidus campinensis S14E4C strain.</title>
        <authorList>
            <person name="Abbaszade G."/>
            <person name="Szabo A."/>
            <person name="Toumi M."/>
            <person name="Toth E."/>
        </authorList>
    </citation>
    <scope>NUCLEOTIDE SEQUENCE [LARGE SCALE GENOMIC DNA]</scope>
    <source>
        <strain evidence="2 4">S14E4C</strain>
    </source>
</reference>
<proteinExistence type="predicted"/>
<dbReference type="KEGG" id="ccam:M5D45_18175"/>
<reference evidence="3" key="2">
    <citation type="journal article" date="2022" name="Microbiol. Resour. Announc.">
        <title>Genome Sequence of Cupriavidus campinensis Strain G5, a Member of a Bacterial Consortium Capable of Polyethylene Degradation.</title>
        <authorList>
            <person name="Schneider B."/>
            <person name="Pfeiffer F."/>
            <person name="Dyall-Smith M."/>
            <person name="Kunte H.J."/>
        </authorList>
    </citation>
    <scope>NUCLEOTIDE SEQUENCE</scope>
    <source>
        <strain evidence="3">G5</strain>
    </source>
</reference>
<dbReference type="Gene3D" id="3.90.960.10">
    <property type="entry name" value="YbaK/aminoacyl-tRNA synthetase-associated domain"/>
    <property type="match status" value="1"/>
</dbReference>
<dbReference type="InterPro" id="IPR036754">
    <property type="entry name" value="YbaK/aa-tRNA-synt-asso_dom_sf"/>
</dbReference>
<dbReference type="GO" id="GO:0002161">
    <property type="term" value="F:aminoacyl-tRNA deacylase activity"/>
    <property type="evidence" value="ECO:0007669"/>
    <property type="project" value="InterPro"/>
</dbReference>
<dbReference type="Proteomes" id="UP000318943">
    <property type="component" value="Unassembled WGS sequence"/>
</dbReference>
<reference evidence="3" key="3">
    <citation type="submission" date="2022-05" db="EMBL/GenBank/DDBJ databases">
        <authorList>
            <person name="Kunte H.-J."/>
        </authorList>
    </citation>
    <scope>NUCLEOTIDE SEQUENCE</scope>
    <source>
        <strain evidence="3">G5</strain>
    </source>
</reference>
<evidence type="ECO:0000313" key="3">
    <source>
        <dbReference type="EMBL" id="URF07153.1"/>
    </source>
</evidence>